<dbReference type="Proteomes" id="UP000247790">
    <property type="component" value="Unassembled WGS sequence"/>
</dbReference>
<reference evidence="3 5" key="1">
    <citation type="submission" date="2018-06" db="EMBL/GenBank/DDBJ databases">
        <title>Genomic Encyclopedia of Type Strains, Phase III (KMG-III): the genomes of soil and plant-associated and newly described type strains.</title>
        <authorList>
            <person name="Whitman W."/>
        </authorList>
    </citation>
    <scope>NUCLEOTIDE SEQUENCE [LARGE SCALE GENOMIC DNA]</scope>
    <source>
        <strain evidence="3 5">CECT 7022</strain>
    </source>
</reference>
<keyword evidence="1" id="KW-0812">Transmembrane</keyword>
<gene>
    <name evidence="3" type="ORF">DFQ00_106330</name>
    <name evidence="4" type="ORF">HUB98_03970</name>
</gene>
<keyword evidence="1" id="KW-1133">Transmembrane helix</keyword>
<proteinExistence type="predicted"/>
<evidence type="ECO:0000256" key="2">
    <source>
        <dbReference type="SAM" id="SignalP"/>
    </source>
</evidence>
<evidence type="ECO:0000313" key="6">
    <source>
        <dbReference type="Proteomes" id="UP000509327"/>
    </source>
</evidence>
<name>A0A2V4VJP6_PAEBA</name>
<evidence type="ECO:0008006" key="7">
    <source>
        <dbReference type="Google" id="ProtNLM"/>
    </source>
</evidence>
<dbReference type="EMBL" id="CP054614">
    <property type="protein sequence ID" value="QKS55555.1"/>
    <property type="molecule type" value="Genomic_DNA"/>
</dbReference>
<dbReference type="RefSeq" id="WP_110896843.1">
    <property type="nucleotide sequence ID" value="NZ_CP054614.1"/>
</dbReference>
<sequence>MLKTWKVIVMIMVCVLGLLSVTQTGDVAHAQTIKEKIKASQGSGGSATTELEKKVDDSTTAGVDIARRIFVTITIVFGLWLAICYLRAGFSPETLRETKGRIMFFVLFLILSFWTESILGMIFKFLGIDLSKL</sequence>
<dbReference type="EMBL" id="QJSW01000006">
    <property type="protein sequence ID" value="PYE49344.1"/>
    <property type="molecule type" value="Genomic_DNA"/>
</dbReference>
<dbReference type="Proteomes" id="UP000509327">
    <property type="component" value="Chromosome"/>
</dbReference>
<accession>A0A2V4VJP6</accession>
<evidence type="ECO:0000313" key="4">
    <source>
        <dbReference type="EMBL" id="QKS55555.1"/>
    </source>
</evidence>
<feature type="signal peptide" evidence="2">
    <location>
        <begin position="1"/>
        <end position="30"/>
    </location>
</feature>
<protein>
    <recommendedName>
        <fullName evidence="7">TrbC/VIRB2 family protein</fullName>
    </recommendedName>
</protein>
<keyword evidence="2" id="KW-0732">Signal</keyword>
<feature type="chain" id="PRO_5015901894" description="TrbC/VIRB2 family protein" evidence="2">
    <location>
        <begin position="31"/>
        <end position="133"/>
    </location>
</feature>
<feature type="transmembrane region" description="Helical" evidence="1">
    <location>
        <begin position="69"/>
        <end position="90"/>
    </location>
</feature>
<organism evidence="3 5">
    <name type="scientific">Paenibacillus barcinonensis</name>
    <dbReference type="NCBI Taxonomy" id="198119"/>
    <lineage>
        <taxon>Bacteria</taxon>
        <taxon>Bacillati</taxon>
        <taxon>Bacillota</taxon>
        <taxon>Bacilli</taxon>
        <taxon>Bacillales</taxon>
        <taxon>Paenibacillaceae</taxon>
        <taxon>Paenibacillus</taxon>
    </lineage>
</organism>
<evidence type="ECO:0000313" key="5">
    <source>
        <dbReference type="Proteomes" id="UP000247790"/>
    </source>
</evidence>
<dbReference type="AlphaFoldDB" id="A0A2V4VJP6"/>
<feature type="transmembrane region" description="Helical" evidence="1">
    <location>
        <begin position="102"/>
        <end position="123"/>
    </location>
</feature>
<evidence type="ECO:0000256" key="1">
    <source>
        <dbReference type="SAM" id="Phobius"/>
    </source>
</evidence>
<keyword evidence="1" id="KW-0472">Membrane</keyword>
<keyword evidence="6" id="KW-1185">Reference proteome</keyword>
<evidence type="ECO:0000313" key="3">
    <source>
        <dbReference type="EMBL" id="PYE49344.1"/>
    </source>
</evidence>
<reference evidence="4 6" key="2">
    <citation type="submission" date="2020-06" db="EMBL/GenBank/DDBJ databases">
        <title>Complete genome of Paenibacillus barcinonensis KACC11450.</title>
        <authorList>
            <person name="Kim M."/>
            <person name="Park Y.-J."/>
            <person name="Shin J.-H."/>
        </authorList>
    </citation>
    <scope>NUCLEOTIDE SEQUENCE [LARGE SCALE GENOMIC DNA]</scope>
    <source>
        <strain evidence="4 6">KACC11450</strain>
    </source>
</reference>